<dbReference type="InterPro" id="IPR016439">
    <property type="entry name" value="Lag1/Lac1-like"/>
</dbReference>
<evidence type="ECO:0000259" key="7">
    <source>
        <dbReference type="PROSITE" id="PS50922"/>
    </source>
</evidence>
<dbReference type="GO" id="GO:0050291">
    <property type="term" value="F:sphingosine N-acyltransferase activity"/>
    <property type="evidence" value="ECO:0007669"/>
    <property type="project" value="InterPro"/>
</dbReference>
<dbReference type="AlphaFoldDB" id="A0A9W6F7H9"/>
<reference evidence="8 9" key="1">
    <citation type="journal article" date="2023" name="Commun. Biol.">
        <title>Reorganization of the ancestral sex-determining regions during the evolution of trioecy in Pleodorina starrii.</title>
        <authorList>
            <person name="Takahashi K."/>
            <person name="Suzuki S."/>
            <person name="Kawai-Toyooka H."/>
            <person name="Yamamoto K."/>
            <person name="Hamaji T."/>
            <person name="Ootsuki R."/>
            <person name="Yamaguchi H."/>
            <person name="Kawachi M."/>
            <person name="Higashiyama T."/>
            <person name="Nozaki H."/>
        </authorList>
    </citation>
    <scope>NUCLEOTIDE SEQUENCE [LARGE SCALE GENOMIC DNA]</scope>
    <source>
        <strain evidence="8 9">NIES-4479</strain>
    </source>
</reference>
<keyword evidence="4 5" id="KW-0472">Membrane</keyword>
<feature type="transmembrane region" description="Helical" evidence="6">
    <location>
        <begin position="176"/>
        <end position="197"/>
    </location>
</feature>
<organism evidence="8 9">
    <name type="scientific">Pleodorina starrii</name>
    <dbReference type="NCBI Taxonomy" id="330485"/>
    <lineage>
        <taxon>Eukaryota</taxon>
        <taxon>Viridiplantae</taxon>
        <taxon>Chlorophyta</taxon>
        <taxon>core chlorophytes</taxon>
        <taxon>Chlorophyceae</taxon>
        <taxon>CS clade</taxon>
        <taxon>Chlamydomonadales</taxon>
        <taxon>Volvocaceae</taxon>
        <taxon>Pleodorina</taxon>
    </lineage>
</organism>
<feature type="transmembrane region" description="Helical" evidence="6">
    <location>
        <begin position="296"/>
        <end position="318"/>
    </location>
</feature>
<comment type="subcellular location">
    <subcellularLocation>
        <location evidence="1">Membrane</location>
        <topology evidence="1">Multi-pass membrane protein</topology>
    </subcellularLocation>
</comment>
<evidence type="ECO:0000256" key="1">
    <source>
        <dbReference type="ARBA" id="ARBA00004141"/>
    </source>
</evidence>
<evidence type="ECO:0000313" key="9">
    <source>
        <dbReference type="Proteomes" id="UP001165080"/>
    </source>
</evidence>
<feature type="transmembrane region" description="Helical" evidence="6">
    <location>
        <begin position="120"/>
        <end position="146"/>
    </location>
</feature>
<evidence type="ECO:0000256" key="3">
    <source>
        <dbReference type="ARBA" id="ARBA00022989"/>
    </source>
</evidence>
<dbReference type="GO" id="GO:0005789">
    <property type="term" value="C:endoplasmic reticulum membrane"/>
    <property type="evidence" value="ECO:0007669"/>
    <property type="project" value="UniProtKB-SubCell"/>
</dbReference>
<dbReference type="PANTHER" id="PTHR12560:SF0">
    <property type="entry name" value="LD18904P"/>
    <property type="match status" value="1"/>
</dbReference>
<dbReference type="Pfam" id="PF03798">
    <property type="entry name" value="TRAM_LAG1_CLN8"/>
    <property type="match status" value="1"/>
</dbReference>
<dbReference type="SMART" id="SM00724">
    <property type="entry name" value="TLC"/>
    <property type="match status" value="1"/>
</dbReference>
<dbReference type="PANTHER" id="PTHR12560">
    <property type="entry name" value="LONGEVITY ASSURANCE FACTOR 1 LAG1"/>
    <property type="match status" value="1"/>
</dbReference>
<feature type="domain" description="TLC" evidence="7">
    <location>
        <begin position="102"/>
        <end position="329"/>
    </location>
</feature>
<name>A0A9W6F7H9_9CHLO</name>
<dbReference type="InterPro" id="IPR006634">
    <property type="entry name" value="TLC-dom"/>
</dbReference>
<comment type="caution">
    <text evidence="8">The sequence shown here is derived from an EMBL/GenBank/DDBJ whole genome shotgun (WGS) entry which is preliminary data.</text>
</comment>
<evidence type="ECO:0000256" key="4">
    <source>
        <dbReference type="ARBA" id="ARBA00023136"/>
    </source>
</evidence>
<keyword evidence="9" id="KW-1185">Reference proteome</keyword>
<feature type="transmembrane region" description="Helical" evidence="6">
    <location>
        <begin position="260"/>
        <end position="284"/>
    </location>
</feature>
<evidence type="ECO:0000256" key="2">
    <source>
        <dbReference type="ARBA" id="ARBA00022692"/>
    </source>
</evidence>
<gene>
    <name evidence="8" type="primary">PLEST008431</name>
    <name evidence="8" type="ORF">PLESTB_001461500</name>
</gene>
<evidence type="ECO:0000256" key="6">
    <source>
        <dbReference type="SAM" id="Phobius"/>
    </source>
</evidence>
<keyword evidence="3 6" id="KW-1133">Transmembrane helix</keyword>
<evidence type="ECO:0000256" key="5">
    <source>
        <dbReference type="PROSITE-ProRule" id="PRU00205"/>
    </source>
</evidence>
<evidence type="ECO:0000313" key="8">
    <source>
        <dbReference type="EMBL" id="GLC59203.1"/>
    </source>
</evidence>
<proteinExistence type="predicted"/>
<dbReference type="GO" id="GO:0046513">
    <property type="term" value="P:ceramide biosynthetic process"/>
    <property type="evidence" value="ECO:0007669"/>
    <property type="project" value="InterPro"/>
</dbReference>
<protein>
    <submittedName>
        <fullName evidence="8">Ceramide synthase 5</fullName>
    </submittedName>
</protein>
<sequence>MDGSAAIVMGATTAAPLPADAPLSPTSPTTTATAAAALLHLAVPRLRALLTHSLQKPTLLSAHDHITTTPPLQDFLLAAWLALLLLALRAAAERALLPPLTRCLARATNRAKPSSPSSSAAAFAVLDSAWIAVFAVALTGMAWWVVLTDNGGCTPWSTAACFAGWPHHPVAPCQRWYMVLAFSYYLYELLGLAVGVGTRLKADMVAHHFATMALIVIAYPTTLERMSVMWQALFDLSNPILHSAKALHASGLKQLEGVKWALFNLFALTFLLCRVIGGPISILWPSFTIAKEVLPASYCHVCWGLEIFVYVLQLVWFYKIVEIATKGDKAVPAKVVPCKEE</sequence>
<dbReference type="Proteomes" id="UP001165080">
    <property type="component" value="Unassembled WGS sequence"/>
</dbReference>
<dbReference type="EMBL" id="BRXU01000027">
    <property type="protein sequence ID" value="GLC59203.1"/>
    <property type="molecule type" value="Genomic_DNA"/>
</dbReference>
<dbReference type="PROSITE" id="PS50922">
    <property type="entry name" value="TLC"/>
    <property type="match status" value="1"/>
</dbReference>
<keyword evidence="2 5" id="KW-0812">Transmembrane</keyword>
<dbReference type="OrthoDB" id="506011at2759"/>
<accession>A0A9W6F7H9</accession>